<feature type="region of interest" description="Disordered" evidence="6">
    <location>
        <begin position="363"/>
        <end position="437"/>
    </location>
</feature>
<accession>A0AAD4QVV2</accession>
<keyword evidence="2 4" id="KW-0863">Zinc-finger</keyword>
<dbReference type="SUPFAM" id="SSF57850">
    <property type="entry name" value="RING/U-box"/>
    <property type="match status" value="1"/>
</dbReference>
<dbReference type="SMART" id="SM00184">
    <property type="entry name" value="RING"/>
    <property type="match status" value="1"/>
</dbReference>
<evidence type="ECO:0000256" key="6">
    <source>
        <dbReference type="SAM" id="MobiDB-lite"/>
    </source>
</evidence>
<dbReference type="CDD" id="cd16448">
    <property type="entry name" value="RING-H2"/>
    <property type="match status" value="1"/>
</dbReference>
<evidence type="ECO:0000313" key="9">
    <source>
        <dbReference type="EMBL" id="KAI1699352.1"/>
    </source>
</evidence>
<feature type="domain" description="RING-type" evidence="7">
    <location>
        <begin position="467"/>
        <end position="507"/>
    </location>
</feature>
<keyword evidence="3" id="KW-0862">Zinc</keyword>
<evidence type="ECO:0000256" key="1">
    <source>
        <dbReference type="ARBA" id="ARBA00022723"/>
    </source>
</evidence>
<evidence type="ECO:0000256" key="2">
    <source>
        <dbReference type="ARBA" id="ARBA00022771"/>
    </source>
</evidence>
<name>A0AAD4QVV2_9BILA</name>
<feature type="coiled-coil region" evidence="5">
    <location>
        <begin position="542"/>
        <end position="621"/>
    </location>
</feature>
<feature type="compositionally biased region" description="Basic and acidic residues" evidence="6">
    <location>
        <begin position="698"/>
        <end position="717"/>
    </location>
</feature>
<feature type="compositionally biased region" description="Basic and acidic residues" evidence="6">
    <location>
        <begin position="416"/>
        <end position="435"/>
    </location>
</feature>
<feature type="compositionally biased region" description="Basic and acidic residues" evidence="6">
    <location>
        <begin position="363"/>
        <end position="382"/>
    </location>
</feature>
<dbReference type="GO" id="GO:0000785">
    <property type="term" value="C:chromatin"/>
    <property type="evidence" value="ECO:0007669"/>
    <property type="project" value="TreeGrafter"/>
</dbReference>
<feature type="domain" description="SP-RING-type" evidence="8">
    <location>
        <begin position="59"/>
        <end position="142"/>
    </location>
</feature>
<dbReference type="InterPro" id="IPR004181">
    <property type="entry name" value="Znf_MIZ"/>
</dbReference>
<sequence length="730" mass="84274">MKPSFAFIEFPHHDADTTVCVHVPQGMLLKRWQMEYSKLISNQNRRIPLETVKTAIRSASEDGMFEQWRITLKCPLYGQRIKVPARYADCVHIECFDLEAFLRMKTQKNLLVCPICQKEVKKPLTNLRIDTYIETVLSTLPHAMQVELLSDGSFTEVFEEFVVVPNVINDEGPFVQDEHAPSFDVKQEVLEDADEFITLSNSEDGSLEEIAIDDAVLATNETLQQELDESKAELDASKAEVEAAQARVKDLEESILELERKYQVSESQLRQTSERNRQLTERNRSLEQEMTNSHAKNRDLETKLVINAAIPQIARQKFTPEQWANMKEVENFHGTIDSFKHKKRLELRKEAMTVEERDAFEASMRAKDKERYERKRQLRKELGNGPAQITVNGIQPPAAGLSSKRQNEQHGSNGDSAKKARIDMQRKPKEDDAKKSANVASVNLSEWQFDFNFIRLCHRLPMDRLICSICREALDNGKGVCCLPCGHVTHIDCLNRWAKEKLNCPNCWQHFKPSWAFMRKRLYFDIEQNCEENAKDDDSAANEVLKQQLNERNAELDASQTRVKSLEESTRDLEKKLQNTEAQNQEITNKLRTLERTLERIRKLEEKLSNLQARTQDLEVKFHEKSESLKNGKIARLNNSILTKNNEIARLKHSLETKIIELQTERKMRWGIAERLGKKEEEAAKLSGENAVKKQELGGIQKKLEESENQAEAEKKRCQNMANEMNPKEK</sequence>
<dbReference type="CDD" id="cd16650">
    <property type="entry name" value="SP-RING_PIAS-like"/>
    <property type="match status" value="1"/>
</dbReference>
<dbReference type="PANTHER" id="PTHR10782:SF4">
    <property type="entry name" value="TONALLI, ISOFORM E"/>
    <property type="match status" value="1"/>
</dbReference>
<gene>
    <name evidence="9" type="ORF">DdX_17379</name>
</gene>
<dbReference type="Gene3D" id="3.30.40.10">
    <property type="entry name" value="Zinc/RING finger domain, C3HC4 (zinc finger)"/>
    <property type="match status" value="2"/>
</dbReference>
<evidence type="ECO:0000256" key="3">
    <source>
        <dbReference type="ARBA" id="ARBA00022833"/>
    </source>
</evidence>
<feature type="region of interest" description="Disordered" evidence="6">
    <location>
        <begin position="266"/>
        <end position="296"/>
    </location>
</feature>
<keyword evidence="1" id="KW-0479">Metal-binding</keyword>
<proteinExistence type="predicted"/>
<dbReference type="InterPro" id="IPR001841">
    <property type="entry name" value="Znf_RING"/>
</dbReference>
<dbReference type="PROSITE" id="PS51044">
    <property type="entry name" value="ZF_SP_RING"/>
    <property type="match status" value="1"/>
</dbReference>
<keyword evidence="10" id="KW-1185">Reference proteome</keyword>
<dbReference type="GO" id="GO:0016925">
    <property type="term" value="P:protein sumoylation"/>
    <property type="evidence" value="ECO:0007669"/>
    <property type="project" value="TreeGrafter"/>
</dbReference>
<evidence type="ECO:0000256" key="5">
    <source>
        <dbReference type="SAM" id="Coils"/>
    </source>
</evidence>
<feature type="compositionally biased region" description="Basic and acidic residues" evidence="6">
    <location>
        <begin position="272"/>
        <end position="287"/>
    </location>
</feature>
<evidence type="ECO:0000256" key="4">
    <source>
        <dbReference type="PROSITE-ProRule" id="PRU00452"/>
    </source>
</evidence>
<dbReference type="EMBL" id="JAKKPZ010000182">
    <property type="protein sequence ID" value="KAI1699352.1"/>
    <property type="molecule type" value="Genomic_DNA"/>
</dbReference>
<organism evidence="9 10">
    <name type="scientific">Ditylenchus destructor</name>
    <dbReference type="NCBI Taxonomy" id="166010"/>
    <lineage>
        <taxon>Eukaryota</taxon>
        <taxon>Metazoa</taxon>
        <taxon>Ecdysozoa</taxon>
        <taxon>Nematoda</taxon>
        <taxon>Chromadorea</taxon>
        <taxon>Rhabditida</taxon>
        <taxon>Tylenchina</taxon>
        <taxon>Tylenchomorpha</taxon>
        <taxon>Sphaerularioidea</taxon>
        <taxon>Anguinidae</taxon>
        <taxon>Anguininae</taxon>
        <taxon>Ditylenchus</taxon>
    </lineage>
</organism>
<dbReference type="GO" id="GO:0061665">
    <property type="term" value="F:SUMO ligase activity"/>
    <property type="evidence" value="ECO:0007669"/>
    <property type="project" value="TreeGrafter"/>
</dbReference>
<keyword evidence="5" id="KW-0175">Coiled coil</keyword>
<protein>
    <submittedName>
        <fullName evidence="9">MIZ/SP-RING zinc finger domain-containing protein</fullName>
    </submittedName>
</protein>
<dbReference type="Pfam" id="PF13639">
    <property type="entry name" value="zf-RING_2"/>
    <property type="match status" value="1"/>
</dbReference>
<feature type="region of interest" description="Disordered" evidence="6">
    <location>
        <begin position="698"/>
        <end position="730"/>
    </location>
</feature>
<dbReference type="PANTHER" id="PTHR10782">
    <property type="entry name" value="ZINC FINGER MIZ DOMAIN-CONTAINING PROTEIN"/>
    <property type="match status" value="1"/>
</dbReference>
<dbReference type="InterPro" id="IPR013083">
    <property type="entry name" value="Znf_RING/FYVE/PHD"/>
</dbReference>
<evidence type="ECO:0000259" key="7">
    <source>
        <dbReference type="PROSITE" id="PS50089"/>
    </source>
</evidence>
<evidence type="ECO:0000259" key="8">
    <source>
        <dbReference type="PROSITE" id="PS51044"/>
    </source>
</evidence>
<dbReference type="Proteomes" id="UP001201812">
    <property type="component" value="Unassembled WGS sequence"/>
</dbReference>
<comment type="caution">
    <text evidence="9">The sequence shown here is derived from an EMBL/GenBank/DDBJ whole genome shotgun (WGS) entry which is preliminary data.</text>
</comment>
<dbReference type="Pfam" id="PF02891">
    <property type="entry name" value="zf-MIZ"/>
    <property type="match status" value="1"/>
</dbReference>
<reference evidence="9" key="1">
    <citation type="submission" date="2022-01" db="EMBL/GenBank/DDBJ databases">
        <title>Genome Sequence Resource for Two Populations of Ditylenchus destructor, the Migratory Endoparasitic Phytonematode.</title>
        <authorList>
            <person name="Zhang H."/>
            <person name="Lin R."/>
            <person name="Xie B."/>
        </authorList>
    </citation>
    <scope>NUCLEOTIDE SEQUENCE</scope>
    <source>
        <strain evidence="9">BazhouSP</strain>
    </source>
</reference>
<evidence type="ECO:0000313" key="10">
    <source>
        <dbReference type="Proteomes" id="UP001201812"/>
    </source>
</evidence>
<dbReference type="AlphaFoldDB" id="A0AAD4QVV2"/>
<dbReference type="PROSITE" id="PS50089">
    <property type="entry name" value="ZF_RING_2"/>
    <property type="match status" value="1"/>
</dbReference>
<dbReference type="GO" id="GO:0008270">
    <property type="term" value="F:zinc ion binding"/>
    <property type="evidence" value="ECO:0007669"/>
    <property type="project" value="UniProtKB-KW"/>
</dbReference>